<accession>A0AAV1RF48</accession>
<name>A0AAV1RF48_9ROSI</name>
<evidence type="ECO:0000313" key="2">
    <source>
        <dbReference type="Proteomes" id="UP001314170"/>
    </source>
</evidence>
<sequence length="84" mass="9365">MSRPPSTPHRPLPRMKQPHQLAISYSSPKLQPHIAFTASFEASPLSDHRPSNRPFINSPTTYLMAISLTKKLVATNRSPFSPEA</sequence>
<dbReference type="Proteomes" id="UP001314170">
    <property type="component" value="Unassembled WGS sequence"/>
</dbReference>
<reference evidence="1 2" key="1">
    <citation type="submission" date="2024-01" db="EMBL/GenBank/DDBJ databases">
        <authorList>
            <person name="Waweru B."/>
        </authorList>
    </citation>
    <scope>NUCLEOTIDE SEQUENCE [LARGE SCALE GENOMIC DNA]</scope>
</reference>
<keyword evidence="2" id="KW-1185">Reference proteome</keyword>
<dbReference type="EMBL" id="CAWUPB010000913">
    <property type="protein sequence ID" value="CAK7332445.1"/>
    <property type="molecule type" value="Genomic_DNA"/>
</dbReference>
<protein>
    <submittedName>
        <fullName evidence="1">Uncharacterized protein</fullName>
    </submittedName>
</protein>
<organism evidence="1 2">
    <name type="scientific">Dovyalis caffra</name>
    <dbReference type="NCBI Taxonomy" id="77055"/>
    <lineage>
        <taxon>Eukaryota</taxon>
        <taxon>Viridiplantae</taxon>
        <taxon>Streptophyta</taxon>
        <taxon>Embryophyta</taxon>
        <taxon>Tracheophyta</taxon>
        <taxon>Spermatophyta</taxon>
        <taxon>Magnoliopsida</taxon>
        <taxon>eudicotyledons</taxon>
        <taxon>Gunneridae</taxon>
        <taxon>Pentapetalae</taxon>
        <taxon>rosids</taxon>
        <taxon>fabids</taxon>
        <taxon>Malpighiales</taxon>
        <taxon>Salicaceae</taxon>
        <taxon>Flacourtieae</taxon>
        <taxon>Dovyalis</taxon>
    </lineage>
</organism>
<proteinExistence type="predicted"/>
<gene>
    <name evidence="1" type="ORF">DCAF_LOCUS8983</name>
</gene>
<evidence type="ECO:0000313" key="1">
    <source>
        <dbReference type="EMBL" id="CAK7332445.1"/>
    </source>
</evidence>
<comment type="caution">
    <text evidence="1">The sequence shown here is derived from an EMBL/GenBank/DDBJ whole genome shotgun (WGS) entry which is preliminary data.</text>
</comment>
<dbReference type="AlphaFoldDB" id="A0AAV1RF48"/>